<dbReference type="InterPro" id="IPR038261">
    <property type="entry name" value="GPP34-like_sf"/>
</dbReference>
<evidence type="ECO:0000256" key="5">
    <source>
        <dbReference type="SAM" id="MobiDB-lite"/>
    </source>
</evidence>
<evidence type="ECO:0000313" key="6">
    <source>
        <dbReference type="EMBL" id="BFP52961.1"/>
    </source>
</evidence>
<dbReference type="Gene3D" id="1.10.3630.10">
    <property type="entry name" value="yeast vps74-n-term truncation variant domain like"/>
    <property type="match status" value="1"/>
</dbReference>
<gene>
    <name evidence="6" type="ORF">SCMC78_27680</name>
</gene>
<accession>A0AB33KG27</accession>
<sequence length="244" mass="26235">MTHDAPELTLPEELILLTLDPLRGKPLCDRTYLRYGTAGAVLAELELQGRISEKRGRVQVVNPLDPAHPLLASLLRTLNPPSKSRFRSGTSAKAWIRQYGRDAEERHLDTLIERGLLRRETRRFLGILPYQRHFPADPDLTVAARRRFGQAEALGFPDRRNRALAALISAIGLAGTLSPDGRAGRITMKAIRRTQWAATAVHHNVRQTRSSGGDSGGGGWGDGGLGDSDGGSGCGGSSCGGGGD</sequence>
<comment type="subcellular location">
    <subcellularLocation>
        <location evidence="1">Golgi apparatus membrane</location>
        <topology evidence="1">Peripheral membrane protein</topology>
        <orientation evidence="1">Cytoplasmic side</orientation>
    </subcellularLocation>
</comment>
<feature type="region of interest" description="Disordered" evidence="5">
    <location>
        <begin position="202"/>
        <end position="244"/>
    </location>
</feature>
<keyword evidence="3" id="KW-0446">Lipid-binding</keyword>
<evidence type="ECO:0000256" key="1">
    <source>
        <dbReference type="ARBA" id="ARBA00004255"/>
    </source>
</evidence>
<evidence type="ECO:0000256" key="3">
    <source>
        <dbReference type="ARBA" id="ARBA00023121"/>
    </source>
</evidence>
<dbReference type="GO" id="GO:0005737">
    <property type="term" value="C:cytoplasm"/>
    <property type="evidence" value="ECO:0007669"/>
    <property type="project" value="UniProtKB-ARBA"/>
</dbReference>
<name>A0AB33KG27_9ACTN</name>
<dbReference type="GO" id="GO:0012505">
    <property type="term" value="C:endomembrane system"/>
    <property type="evidence" value="ECO:0007669"/>
    <property type="project" value="UniProtKB-ARBA"/>
</dbReference>
<organism evidence="6">
    <name type="scientific">Streptomyces sp. CMC78</name>
    <dbReference type="NCBI Taxonomy" id="3231512"/>
    <lineage>
        <taxon>Bacteria</taxon>
        <taxon>Bacillati</taxon>
        <taxon>Actinomycetota</taxon>
        <taxon>Actinomycetes</taxon>
        <taxon>Kitasatosporales</taxon>
        <taxon>Streptomycetaceae</taxon>
        <taxon>Streptomyces</taxon>
    </lineage>
</organism>
<keyword evidence="4" id="KW-0472">Membrane</keyword>
<dbReference type="InterPro" id="IPR008628">
    <property type="entry name" value="GPP34-like"/>
</dbReference>
<evidence type="ECO:0008006" key="7">
    <source>
        <dbReference type="Google" id="ProtNLM"/>
    </source>
</evidence>
<evidence type="ECO:0000256" key="2">
    <source>
        <dbReference type="ARBA" id="ARBA00023034"/>
    </source>
</evidence>
<proteinExistence type="predicted"/>
<dbReference type="KEGG" id="stcm:SCMC78_27680"/>
<dbReference type="EMBL" id="AP035884">
    <property type="protein sequence ID" value="BFP52961.1"/>
    <property type="molecule type" value="Genomic_DNA"/>
</dbReference>
<dbReference type="AlphaFoldDB" id="A0AB33KG27"/>
<evidence type="ECO:0000256" key="4">
    <source>
        <dbReference type="ARBA" id="ARBA00023136"/>
    </source>
</evidence>
<dbReference type="RefSeq" id="WP_408053749.1">
    <property type="nucleotide sequence ID" value="NZ_AP035884.1"/>
</dbReference>
<reference evidence="6" key="1">
    <citation type="submission" date="2024-07" db="EMBL/GenBank/DDBJ databases">
        <title>Complete genome sequences of cellulolytic bacteria, Kitasatospora sp. CMC57 and Streptomyces sp. CMC78, isolated from Japanese agricultural soil.</title>
        <authorList>
            <person name="Hashimoto T."/>
            <person name="Ito M."/>
            <person name="Iwamoto M."/>
            <person name="Fukahori D."/>
            <person name="Shoda T."/>
            <person name="Sakoda M."/>
            <person name="Morohoshi T."/>
            <person name="Mitsuboshi M."/>
            <person name="Nishizawa T."/>
        </authorList>
    </citation>
    <scope>NUCLEOTIDE SEQUENCE</scope>
    <source>
        <strain evidence="6">CMC78</strain>
    </source>
</reference>
<protein>
    <recommendedName>
        <fullName evidence="7">GPP34 family phosphoprotein</fullName>
    </recommendedName>
</protein>
<dbReference type="GO" id="GO:0070273">
    <property type="term" value="F:phosphatidylinositol-4-phosphate binding"/>
    <property type="evidence" value="ECO:0007669"/>
    <property type="project" value="InterPro"/>
</dbReference>
<keyword evidence="2" id="KW-0333">Golgi apparatus</keyword>
<feature type="compositionally biased region" description="Gly residues" evidence="5">
    <location>
        <begin position="213"/>
        <end position="244"/>
    </location>
</feature>
<dbReference type="Pfam" id="PF05719">
    <property type="entry name" value="GPP34"/>
    <property type="match status" value="1"/>
</dbReference>